<comment type="caution">
    <text evidence="1">The sequence shown here is derived from an EMBL/GenBank/DDBJ whole genome shotgun (WGS) entry which is preliminary data.</text>
</comment>
<organism evidence="1 2">
    <name type="scientific">Bauhinia variegata</name>
    <name type="common">Purple orchid tree</name>
    <name type="synonym">Phanera variegata</name>
    <dbReference type="NCBI Taxonomy" id="167791"/>
    <lineage>
        <taxon>Eukaryota</taxon>
        <taxon>Viridiplantae</taxon>
        <taxon>Streptophyta</taxon>
        <taxon>Embryophyta</taxon>
        <taxon>Tracheophyta</taxon>
        <taxon>Spermatophyta</taxon>
        <taxon>Magnoliopsida</taxon>
        <taxon>eudicotyledons</taxon>
        <taxon>Gunneridae</taxon>
        <taxon>Pentapetalae</taxon>
        <taxon>rosids</taxon>
        <taxon>fabids</taxon>
        <taxon>Fabales</taxon>
        <taxon>Fabaceae</taxon>
        <taxon>Cercidoideae</taxon>
        <taxon>Cercideae</taxon>
        <taxon>Bauhiniinae</taxon>
        <taxon>Bauhinia</taxon>
    </lineage>
</organism>
<gene>
    <name evidence="1" type="ORF">L6164_033758</name>
</gene>
<dbReference type="EMBL" id="CM039438">
    <property type="protein sequence ID" value="KAI4300371.1"/>
    <property type="molecule type" value="Genomic_DNA"/>
</dbReference>
<accession>A0ACB9KST4</accession>
<keyword evidence="2" id="KW-1185">Reference proteome</keyword>
<name>A0ACB9KST4_BAUVA</name>
<dbReference type="Proteomes" id="UP000828941">
    <property type="component" value="Chromosome 13"/>
</dbReference>
<evidence type="ECO:0000313" key="1">
    <source>
        <dbReference type="EMBL" id="KAI4300371.1"/>
    </source>
</evidence>
<evidence type="ECO:0000313" key="2">
    <source>
        <dbReference type="Proteomes" id="UP000828941"/>
    </source>
</evidence>
<reference evidence="1 2" key="1">
    <citation type="journal article" date="2022" name="DNA Res.">
        <title>Chromosomal-level genome assembly of the orchid tree Bauhinia variegata (Leguminosae; Cercidoideae) supports the allotetraploid origin hypothesis of Bauhinia.</title>
        <authorList>
            <person name="Zhong Y."/>
            <person name="Chen Y."/>
            <person name="Zheng D."/>
            <person name="Pang J."/>
            <person name="Liu Y."/>
            <person name="Luo S."/>
            <person name="Meng S."/>
            <person name="Qian L."/>
            <person name="Wei D."/>
            <person name="Dai S."/>
            <person name="Zhou R."/>
        </authorList>
    </citation>
    <scope>NUCLEOTIDE SEQUENCE [LARGE SCALE GENOMIC DNA]</scope>
    <source>
        <strain evidence="1">BV-YZ2020</strain>
    </source>
</reference>
<sequence length="1385" mass="158205">MFRLHKSKPSKSGEKIDFKLSHLKAQQVPKGWDKLFVSVISSENGRTLAKSTKAPVRNGSCQWADTLSESIWISRDNISKEMEDCFLKLLVAMGSSRSNILGEATVCLSSYMSSSSAVPLSIPLNKCNHGTVLDVKLQCLIPSTKFRDEEPKELNPQIKGLNAKIHDVTIKSKGSDYSGAESVESSSIKDLDSTSSPGEAESRATSFSGSGSQYSYNSVDGSIGKGIFSPTINLRDDRQTPTGRQDSTSSQKSMYQGNMSNSSKNRPEAAEDTFEELRAEAKMWEMNARKLMADLDTLRTDFSDQSKNLANLAAELSAANLERDNLKNEVEQLKLFVEEPTMKQKGLEDSTFEGVRIPDIEKALKEELKFQKECNANLSLQLERSQESNIELVSVLQELEETIEQQKIEIENLSALPSKLSDLENSLQLRMKGNNDLTFQLQQLEESKKSLLVKVQQLDDALEQKKHDIVEVTVPNNKILSDIEMEYESKLSAKEEEIRSLKAKLSESLQQRCNAEPEIACRNGDEASLMREIEELKNKIQELEMDCNELTDENLDLLYKLKEAKKNSRKARASDDGSLAMLKDQCFPSFESEVCSDILENNDDHISIQELENVKIALEVRITKLSEELTGKTSEVANLEANLSSKEKEIGVLQKHQSELEAKVCHLEDEKMQLEEHMEVMLKERDVNSRCLYDLRNDLATLSQRTDSHVSANKVLQRKSSELEKRNHELELHASEVEQEKEQLSVRMSFLEAQLRDLTNERESLLSEQENSESVAARLQEEIMKVKYDMVSASENFEEKLKEMQSQWSEASQECENLRKGNQLLQTATTELTDECSSLQKLNGDLRQKNLELQEYCSLIGTRLKESDKKFIDCSERVELIEKKFVLMREDVVSKEKSLNSELDVLVDENRKHIERGQCLLNQMQIENTEEIQKLQQEIEYLSMKLSASYDEKERIASNAVLEVSALRADKAKLESSFQASNNEVINMRTEYEQKLQDTATELAAFKTNQEKLLKLVEDYKSREVKLKSTLNALELKLTVAEYEKQQLTKESGNLKNQLQQIDQFENEIMALKNDLNSTNSEKERLESALRETSELCEDLKAQKTSYDAKILTMEKEISELEDFKRSRDALEERLLQMESELKEKEASFAQNAEQKNELSHIRRINRQNEQTIQLLEREKNESLTRIQALEEELKLLKEQKRNQISKINRKGLPLHEDQKVSKNNMMKNTSQNRSNRKKSSLKNDRENVKEDPNSNKHQSEVETDSGLLDESVYGAGVDPLSKIQLLETELAKAKEANSKYEVQLNRFMSQGQINHANGRIKSTAEGETVTKEKFERIKSMLEAELRDIQQRYLHMSLKYAEVEAQREELVMKLKAAKVKKGWLS</sequence>
<protein>
    <submittedName>
        <fullName evidence="1">Uncharacterized protein</fullName>
    </submittedName>
</protein>
<proteinExistence type="predicted"/>